<accession>A0A4R8LRN2</accession>
<feature type="compositionally biased region" description="Low complexity" evidence="1">
    <location>
        <begin position="101"/>
        <end position="138"/>
    </location>
</feature>
<dbReference type="InterPro" id="IPR011723">
    <property type="entry name" value="Znf/thioredoxin_put"/>
</dbReference>
<evidence type="ECO:0000313" key="5">
    <source>
        <dbReference type="Proteomes" id="UP000295509"/>
    </source>
</evidence>
<feature type="region of interest" description="Disordered" evidence="1">
    <location>
        <begin position="204"/>
        <end position="287"/>
    </location>
</feature>
<keyword evidence="2" id="KW-0472">Membrane</keyword>
<feature type="compositionally biased region" description="Pro residues" evidence="1">
    <location>
        <begin position="215"/>
        <end position="233"/>
    </location>
</feature>
<keyword evidence="2" id="KW-1133">Transmembrane helix</keyword>
<evidence type="ECO:0000256" key="1">
    <source>
        <dbReference type="SAM" id="MobiDB-lite"/>
    </source>
</evidence>
<gene>
    <name evidence="4" type="ORF">BX592_10957</name>
</gene>
<protein>
    <submittedName>
        <fullName evidence="4">Putative Zn finger-like uncharacterized protein</fullName>
    </submittedName>
</protein>
<feature type="compositionally biased region" description="Basic and acidic residues" evidence="1">
    <location>
        <begin position="240"/>
        <end position="250"/>
    </location>
</feature>
<dbReference type="OrthoDB" id="5294582at2"/>
<keyword evidence="2" id="KW-0812">Transmembrane</keyword>
<feature type="domain" description="Zinc finger/thioredoxin putative" evidence="3">
    <location>
        <begin position="3"/>
        <end position="39"/>
    </location>
</feature>
<feature type="region of interest" description="Disordered" evidence="1">
    <location>
        <begin position="101"/>
        <end position="155"/>
    </location>
</feature>
<organism evidence="4 5">
    <name type="scientific">Paraburkholderia rhizosphaerae</name>
    <dbReference type="NCBI Taxonomy" id="480658"/>
    <lineage>
        <taxon>Bacteria</taxon>
        <taxon>Pseudomonadati</taxon>
        <taxon>Pseudomonadota</taxon>
        <taxon>Betaproteobacteria</taxon>
        <taxon>Burkholderiales</taxon>
        <taxon>Burkholderiaceae</taxon>
        <taxon>Paraburkholderia</taxon>
    </lineage>
</organism>
<evidence type="ECO:0000256" key="2">
    <source>
        <dbReference type="SAM" id="Phobius"/>
    </source>
</evidence>
<name>A0A4R8LRN2_9BURK</name>
<evidence type="ECO:0000313" key="4">
    <source>
        <dbReference type="EMBL" id="TDY50273.1"/>
    </source>
</evidence>
<dbReference type="NCBIfam" id="TIGR02098">
    <property type="entry name" value="MJ0042_CXXC"/>
    <property type="match status" value="1"/>
</dbReference>
<dbReference type="Pfam" id="PF11906">
    <property type="entry name" value="DUF3426"/>
    <property type="match status" value="1"/>
</dbReference>
<sequence>MVLATRCPFCETVFRLQPTQLALRRGLVRCGHCREVFDASSSLFDMAEGGDFSAAKPVTADEVSRLISQEPRDQVAGSGAATTASAAAASVAAAGTETATAAPSAPPVADAPAAAPIGSPSEPSASPDTSAPDAAGPGSPDFRAESWNPWAPAPDASVDRRIRHNAATIPYNPVTIPQSAQPKLKLEFTEGQNLHLENATAHPAEPAFRTSPEPEVAPPEPTVPQDRPMPPPHTWRHPQARPEPELEANNRTRVPPDIADGEPHFGSGLDTGYGPGPGPAAAAAPAGAAPFATSLQDDDNAFAVVREKRTTEPRRTGWRIVGILVALVLFVVLLAQLAWWQRETVMVYAPSTRPMFAKACAQLGCTVAPPRDIEGLQVEPSDLRQIDGPHKLELRMPLHNRFNVPLAYPAVELTLLDEHNNIAVRRVLWPQDYVKPGTPIAAGLPPHATETMFVRLDTGGATATNFRVQIFYP</sequence>
<dbReference type="Proteomes" id="UP000295509">
    <property type="component" value="Unassembled WGS sequence"/>
</dbReference>
<feature type="transmembrane region" description="Helical" evidence="2">
    <location>
        <begin position="316"/>
        <end position="340"/>
    </location>
</feature>
<dbReference type="AlphaFoldDB" id="A0A4R8LRN2"/>
<keyword evidence="5" id="KW-1185">Reference proteome</keyword>
<dbReference type="Pfam" id="PF13719">
    <property type="entry name" value="Zn_ribbon_5"/>
    <property type="match status" value="1"/>
</dbReference>
<dbReference type="EMBL" id="SORE01000009">
    <property type="protein sequence ID" value="TDY50273.1"/>
    <property type="molecule type" value="Genomic_DNA"/>
</dbReference>
<dbReference type="InterPro" id="IPR021834">
    <property type="entry name" value="DUF3426"/>
</dbReference>
<proteinExistence type="predicted"/>
<dbReference type="RefSeq" id="WP_134192310.1">
    <property type="nucleotide sequence ID" value="NZ_JBHLUW010000028.1"/>
</dbReference>
<reference evidence="4 5" key="1">
    <citation type="submission" date="2019-03" db="EMBL/GenBank/DDBJ databases">
        <title>Genomic Encyclopedia of Type Strains, Phase III (KMG-III): the genomes of soil and plant-associated and newly described type strains.</title>
        <authorList>
            <person name="Whitman W."/>
        </authorList>
    </citation>
    <scope>NUCLEOTIDE SEQUENCE [LARGE SCALE GENOMIC DNA]</scope>
    <source>
        <strain evidence="4 5">LMG 29544</strain>
    </source>
</reference>
<comment type="caution">
    <text evidence="4">The sequence shown here is derived from an EMBL/GenBank/DDBJ whole genome shotgun (WGS) entry which is preliminary data.</text>
</comment>
<evidence type="ECO:0000259" key="3">
    <source>
        <dbReference type="Pfam" id="PF13719"/>
    </source>
</evidence>